<evidence type="ECO:0000313" key="2">
    <source>
        <dbReference type="Proteomes" id="UP000284824"/>
    </source>
</evidence>
<name>A0A438MBB8_9ACTN</name>
<organism evidence="1 2">
    <name type="scientific">Nonomuraea polychroma</name>
    <dbReference type="NCBI Taxonomy" id="46176"/>
    <lineage>
        <taxon>Bacteria</taxon>
        <taxon>Bacillati</taxon>
        <taxon>Actinomycetota</taxon>
        <taxon>Actinomycetes</taxon>
        <taxon>Streptosporangiales</taxon>
        <taxon>Streptosporangiaceae</taxon>
        <taxon>Nonomuraea</taxon>
    </lineage>
</organism>
<dbReference type="AlphaFoldDB" id="A0A438MBB8"/>
<dbReference type="Proteomes" id="UP000284824">
    <property type="component" value="Unassembled WGS sequence"/>
</dbReference>
<reference evidence="1 2" key="1">
    <citation type="submission" date="2019-01" db="EMBL/GenBank/DDBJ databases">
        <title>Sequencing the genomes of 1000 actinobacteria strains.</title>
        <authorList>
            <person name="Klenk H.-P."/>
        </authorList>
    </citation>
    <scope>NUCLEOTIDE SEQUENCE [LARGE SCALE GENOMIC DNA]</scope>
    <source>
        <strain evidence="1 2">DSM 43925</strain>
    </source>
</reference>
<gene>
    <name evidence="1" type="ORF">EDD27_5679</name>
</gene>
<evidence type="ECO:0000313" key="1">
    <source>
        <dbReference type="EMBL" id="RVX43012.1"/>
    </source>
</evidence>
<dbReference type="EMBL" id="SAUN01000001">
    <property type="protein sequence ID" value="RVX43012.1"/>
    <property type="molecule type" value="Genomic_DNA"/>
</dbReference>
<proteinExistence type="predicted"/>
<accession>A0A438MBB8</accession>
<comment type="caution">
    <text evidence="1">The sequence shown here is derived from an EMBL/GenBank/DDBJ whole genome shotgun (WGS) entry which is preliminary data.</text>
</comment>
<keyword evidence="2" id="KW-1185">Reference proteome</keyword>
<sequence length="177" mass="20512">MLLARGLYLMAAVLVAPHQADRYRAELRALLLRGQLRLHWRDENDKRRAQLIEAVTALRPLGVIVAGTGLDSRRQERARRKCMECLLWELGNHHVDDVVFERRHSELDQRDHEMVVILKGRHAIPPRLRLSWHHPEAEPLLWLPDIVAGAKSLAERGDERFWSQVNADLLVLNIDAR</sequence>
<protein>
    <submittedName>
        <fullName evidence="1">Uncharacterized protein</fullName>
    </submittedName>
</protein>